<organism evidence="1">
    <name type="scientific">Rhizophagus irregularis (strain DAOM 181602 / DAOM 197198 / MUCL 43194)</name>
    <name type="common">Arbuscular mycorrhizal fungus</name>
    <name type="synonym">Glomus intraradices</name>
    <dbReference type="NCBI Taxonomy" id="747089"/>
    <lineage>
        <taxon>Eukaryota</taxon>
        <taxon>Fungi</taxon>
        <taxon>Fungi incertae sedis</taxon>
        <taxon>Mucoromycota</taxon>
        <taxon>Glomeromycotina</taxon>
        <taxon>Glomeromycetes</taxon>
        <taxon>Glomerales</taxon>
        <taxon>Glomeraceae</taxon>
        <taxon>Rhizophagus</taxon>
    </lineage>
</organism>
<sequence>MAQKSPLFFKQCKDYVRGITRARKKITRKTVRKGTERKTKKSRESFLKQLKELDKQNQDWIAKLRSVVLRKMNERDQEFKSWCEVAEILSLEVDNKVLCKETGKPNEQICTKLLVNVLKDFDLTISDFDQLLLMYDESISKFQNKKTTLKDLPYVKVELARHPFQTKKCNSEENKPKGRLYWVVSSSPYSAFATRLRDYTTFWTTYTFNTGHFHCLLRSFFVDKPLKELERQDETEK</sequence>
<dbReference type="HOGENOM" id="CLU_102294_0_0_1"/>
<evidence type="ECO:0000313" key="1">
    <source>
        <dbReference type="EMBL" id="ESA13348.1"/>
    </source>
</evidence>
<dbReference type="AlphaFoldDB" id="U9U427"/>
<dbReference type="VEuPathDB" id="FungiDB:RhiirFUN_026167"/>
<accession>U9U427</accession>
<protein>
    <submittedName>
        <fullName evidence="1">Uncharacterized protein</fullName>
    </submittedName>
</protein>
<name>U9U427_RHIID</name>
<reference evidence="1" key="1">
    <citation type="submission" date="2013-07" db="EMBL/GenBank/DDBJ databases">
        <title>The genome of an arbuscular mycorrhizal fungus provides insights into the evolution of the oldest plant symbiosis.</title>
        <authorList>
            <consortium name="DOE Joint Genome Institute"/>
            <person name="Tisserant E."/>
            <person name="Malbreil M."/>
            <person name="Kuo A."/>
            <person name="Kohler A."/>
            <person name="Symeonidi A."/>
            <person name="Balestrini R."/>
            <person name="Charron P."/>
            <person name="Duensing N."/>
            <person name="Frei-dit-Frey N."/>
            <person name="Gianinazzi-Pearson V."/>
            <person name="Gilbert B."/>
            <person name="Handa Y."/>
            <person name="Hijri M."/>
            <person name="Kaul R."/>
            <person name="Kawaguchi M."/>
            <person name="Krajinski F."/>
            <person name="Lammers P."/>
            <person name="Lapierre D."/>
            <person name="Masclaux F.G."/>
            <person name="Murat C."/>
            <person name="Morin E."/>
            <person name="Ndikumana S."/>
            <person name="Pagni M."/>
            <person name="Petitpierre D."/>
            <person name="Requena N."/>
            <person name="Rosikiewicz P."/>
            <person name="Riley R."/>
            <person name="Saito K."/>
            <person name="San Clemente H."/>
            <person name="Shapiro H."/>
            <person name="van Tuinen D."/>
            <person name="Becard G."/>
            <person name="Bonfante P."/>
            <person name="Paszkowski U."/>
            <person name="Shachar-Hill Y."/>
            <person name="Young J.P."/>
            <person name="Sanders I.R."/>
            <person name="Henrissat B."/>
            <person name="Rensing S.A."/>
            <person name="Grigoriev I.V."/>
            <person name="Corradi N."/>
            <person name="Roux C."/>
            <person name="Martin F."/>
        </authorList>
    </citation>
    <scope>NUCLEOTIDE SEQUENCE</scope>
    <source>
        <strain evidence="1">DAOM 197198</strain>
    </source>
</reference>
<proteinExistence type="predicted"/>
<gene>
    <name evidence="1" type="ORF">GLOINDRAFT_26131</name>
</gene>
<dbReference type="EMBL" id="KI283990">
    <property type="protein sequence ID" value="ESA13348.1"/>
    <property type="molecule type" value="Genomic_DNA"/>
</dbReference>